<name>A0A2T1ECV9_9CYAN</name>
<dbReference type="GO" id="GO:1902201">
    <property type="term" value="P:negative regulation of bacterial-type flagellum-dependent cell motility"/>
    <property type="evidence" value="ECO:0007669"/>
    <property type="project" value="TreeGrafter"/>
</dbReference>
<dbReference type="AlphaFoldDB" id="A0A2T1ECV9"/>
<reference evidence="2 3" key="2">
    <citation type="submission" date="2018-03" db="EMBL/GenBank/DDBJ databases">
        <title>The ancient ancestry and fast evolution of plastids.</title>
        <authorList>
            <person name="Moore K.R."/>
            <person name="Magnabosco C."/>
            <person name="Momper L."/>
            <person name="Gold D.A."/>
            <person name="Bosak T."/>
            <person name="Fournier G.P."/>
        </authorList>
    </citation>
    <scope>NUCLEOTIDE SEQUENCE [LARGE SCALE GENOMIC DNA]</scope>
    <source>
        <strain evidence="2 3">ULC18</strain>
    </source>
</reference>
<dbReference type="CDD" id="cd01949">
    <property type="entry name" value="GGDEF"/>
    <property type="match status" value="1"/>
</dbReference>
<dbReference type="InterPro" id="IPR043128">
    <property type="entry name" value="Rev_trsase/Diguanyl_cyclase"/>
</dbReference>
<dbReference type="SUPFAM" id="SSF55073">
    <property type="entry name" value="Nucleotide cyclase"/>
    <property type="match status" value="1"/>
</dbReference>
<comment type="caution">
    <text evidence="2">The sequence shown here is derived from an EMBL/GenBank/DDBJ whole genome shotgun (WGS) entry which is preliminary data.</text>
</comment>
<dbReference type="OrthoDB" id="453368at2"/>
<dbReference type="InterPro" id="IPR000160">
    <property type="entry name" value="GGDEF_dom"/>
</dbReference>
<keyword evidence="3" id="KW-1185">Reference proteome</keyword>
<dbReference type="Gene3D" id="3.30.70.270">
    <property type="match status" value="1"/>
</dbReference>
<dbReference type="PROSITE" id="PS50887">
    <property type="entry name" value="GGDEF"/>
    <property type="match status" value="1"/>
</dbReference>
<dbReference type="InterPro" id="IPR050469">
    <property type="entry name" value="Diguanylate_Cyclase"/>
</dbReference>
<dbReference type="EMBL" id="PVWK01000050">
    <property type="protein sequence ID" value="PSB30589.1"/>
    <property type="molecule type" value="Genomic_DNA"/>
</dbReference>
<gene>
    <name evidence="2" type="ORF">C7B82_08565</name>
</gene>
<evidence type="ECO:0000259" key="1">
    <source>
        <dbReference type="PROSITE" id="PS50887"/>
    </source>
</evidence>
<reference evidence="3" key="1">
    <citation type="submission" date="2018-02" db="EMBL/GenBank/DDBJ databases">
        <authorList>
            <person name="Moore K."/>
            <person name="Momper L."/>
        </authorList>
    </citation>
    <scope>NUCLEOTIDE SEQUENCE [LARGE SCALE GENOMIC DNA]</scope>
    <source>
        <strain evidence="3">ULC18</strain>
    </source>
</reference>
<dbReference type="SMART" id="SM00267">
    <property type="entry name" value="GGDEF"/>
    <property type="match status" value="1"/>
</dbReference>
<dbReference type="GO" id="GO:0005886">
    <property type="term" value="C:plasma membrane"/>
    <property type="evidence" value="ECO:0007669"/>
    <property type="project" value="TreeGrafter"/>
</dbReference>
<sequence length="112" mass="11942">MRSATRQTDFVARYGGEEFVIVLPHATLEGAKIVANGIINQVRALEIPHETSVAAHCVTLSCGIATVKVSDQYLRNADWSGSTLVAQADTALYTSKSSGRNCFTGIQLDAEG</sequence>
<accession>A0A2T1ECV9</accession>
<dbReference type="InterPro" id="IPR029787">
    <property type="entry name" value="Nucleotide_cyclase"/>
</dbReference>
<organism evidence="2 3">
    <name type="scientific">Stenomitos frigidus ULC18</name>
    <dbReference type="NCBI Taxonomy" id="2107698"/>
    <lineage>
        <taxon>Bacteria</taxon>
        <taxon>Bacillati</taxon>
        <taxon>Cyanobacteriota</taxon>
        <taxon>Cyanophyceae</taxon>
        <taxon>Leptolyngbyales</taxon>
        <taxon>Leptolyngbyaceae</taxon>
        <taxon>Stenomitos</taxon>
    </lineage>
</organism>
<dbReference type="NCBIfam" id="TIGR00254">
    <property type="entry name" value="GGDEF"/>
    <property type="match status" value="1"/>
</dbReference>
<dbReference type="Proteomes" id="UP000239576">
    <property type="component" value="Unassembled WGS sequence"/>
</dbReference>
<evidence type="ECO:0000313" key="2">
    <source>
        <dbReference type="EMBL" id="PSB30589.1"/>
    </source>
</evidence>
<proteinExistence type="predicted"/>
<dbReference type="GO" id="GO:0043709">
    <property type="term" value="P:cell adhesion involved in single-species biofilm formation"/>
    <property type="evidence" value="ECO:0007669"/>
    <property type="project" value="TreeGrafter"/>
</dbReference>
<dbReference type="Pfam" id="PF00990">
    <property type="entry name" value="GGDEF"/>
    <property type="match status" value="1"/>
</dbReference>
<protein>
    <recommendedName>
        <fullName evidence="1">GGDEF domain-containing protein</fullName>
    </recommendedName>
</protein>
<evidence type="ECO:0000313" key="3">
    <source>
        <dbReference type="Proteomes" id="UP000239576"/>
    </source>
</evidence>
<feature type="domain" description="GGDEF" evidence="1">
    <location>
        <begin position="1"/>
        <end position="108"/>
    </location>
</feature>
<dbReference type="PANTHER" id="PTHR45138">
    <property type="entry name" value="REGULATORY COMPONENTS OF SENSORY TRANSDUCTION SYSTEM"/>
    <property type="match status" value="1"/>
</dbReference>
<dbReference type="GO" id="GO:0052621">
    <property type="term" value="F:diguanylate cyclase activity"/>
    <property type="evidence" value="ECO:0007669"/>
    <property type="project" value="TreeGrafter"/>
</dbReference>
<dbReference type="PANTHER" id="PTHR45138:SF9">
    <property type="entry name" value="DIGUANYLATE CYCLASE DGCM-RELATED"/>
    <property type="match status" value="1"/>
</dbReference>